<geneLocation type="plasmid" evidence="4 5">
    <name>pILYOP01</name>
</geneLocation>
<dbReference type="InterPro" id="IPR001647">
    <property type="entry name" value="HTH_TetR"/>
</dbReference>
<dbReference type="InterPro" id="IPR050624">
    <property type="entry name" value="HTH-type_Tx_Regulator"/>
</dbReference>
<dbReference type="SUPFAM" id="SSF46689">
    <property type="entry name" value="Homeodomain-like"/>
    <property type="match status" value="1"/>
</dbReference>
<dbReference type="AlphaFoldDB" id="E3HDM0"/>
<dbReference type="KEGG" id="ipo:Ilyop_2447"/>
<feature type="domain" description="HTH tetR-type" evidence="3">
    <location>
        <begin position="6"/>
        <end position="66"/>
    </location>
</feature>
<dbReference type="InterPro" id="IPR009057">
    <property type="entry name" value="Homeodomain-like_sf"/>
</dbReference>
<dbReference type="PANTHER" id="PTHR43479:SF11">
    <property type="entry name" value="ACREF_ENVCD OPERON REPRESSOR-RELATED"/>
    <property type="match status" value="1"/>
</dbReference>
<protein>
    <submittedName>
        <fullName evidence="4">Transcriptional regulator, TetR family</fullName>
    </submittedName>
</protein>
<keyword evidence="1 2" id="KW-0238">DNA-binding</keyword>
<evidence type="ECO:0000313" key="5">
    <source>
        <dbReference type="Proteomes" id="UP000006875"/>
    </source>
</evidence>
<dbReference type="Pfam" id="PF00440">
    <property type="entry name" value="TetR_N"/>
    <property type="match status" value="1"/>
</dbReference>
<feature type="DNA-binding region" description="H-T-H motif" evidence="2">
    <location>
        <begin position="29"/>
        <end position="48"/>
    </location>
</feature>
<name>E3HDM0_ILYPC</name>
<dbReference type="GO" id="GO:0003677">
    <property type="term" value="F:DNA binding"/>
    <property type="evidence" value="ECO:0007669"/>
    <property type="project" value="UniProtKB-UniRule"/>
</dbReference>
<accession>E3HDM0</accession>
<dbReference type="EMBL" id="CP002282">
    <property type="protein sequence ID" value="ADO84206.1"/>
    <property type="molecule type" value="Genomic_DNA"/>
</dbReference>
<gene>
    <name evidence="4" type="ordered locus">Ilyop_2447</name>
</gene>
<organism evidence="4 5">
    <name type="scientific">Ilyobacter polytropus (strain ATCC 51220 / DSM 2926 / LMG 16218 / CuHBu1)</name>
    <dbReference type="NCBI Taxonomy" id="572544"/>
    <lineage>
        <taxon>Bacteria</taxon>
        <taxon>Fusobacteriati</taxon>
        <taxon>Fusobacteriota</taxon>
        <taxon>Fusobacteriia</taxon>
        <taxon>Fusobacteriales</taxon>
        <taxon>Fusobacteriaceae</taxon>
        <taxon>Ilyobacter</taxon>
    </lineage>
</organism>
<reference evidence="4 5" key="1">
    <citation type="journal article" date="2010" name="Stand. Genomic Sci.">
        <title>Complete genome sequence of Ilyobacter polytropus type strain (CuHbu1).</title>
        <authorList>
            <person name="Sikorski J."/>
            <person name="Chertkov O."/>
            <person name="Lapidus A."/>
            <person name="Nolan M."/>
            <person name="Lucas S."/>
            <person name="Del Rio T.G."/>
            <person name="Tice H."/>
            <person name="Cheng J.F."/>
            <person name="Tapia R."/>
            <person name="Han C."/>
            <person name="Goodwin L."/>
            <person name="Pitluck S."/>
            <person name="Liolios K."/>
            <person name="Ivanova N."/>
            <person name="Mavromatis K."/>
            <person name="Mikhailova N."/>
            <person name="Pati A."/>
            <person name="Chen A."/>
            <person name="Palaniappan K."/>
            <person name="Land M."/>
            <person name="Hauser L."/>
            <person name="Chang Y.J."/>
            <person name="Jeffries C.D."/>
            <person name="Brambilla E."/>
            <person name="Yasawong M."/>
            <person name="Rohde M."/>
            <person name="Pukall R."/>
            <person name="Spring S."/>
            <person name="Goker M."/>
            <person name="Woyke T."/>
            <person name="Bristow J."/>
            <person name="Eisen J.A."/>
            <person name="Markowitz V."/>
            <person name="Hugenholtz P."/>
            <person name="Kyrpides N.C."/>
            <person name="Klenk H.P."/>
        </authorList>
    </citation>
    <scope>NUCLEOTIDE SEQUENCE [LARGE SCALE GENOMIC DNA]</scope>
    <source>
        <strain evidence="5">ATCC 51220 / DSM 2926 / LMG 16218 / CuHBu1</strain>
        <plasmid evidence="5">pILYOP01</plasmid>
    </source>
</reference>
<dbReference type="Gene3D" id="1.10.357.10">
    <property type="entry name" value="Tetracycline Repressor, domain 2"/>
    <property type="match status" value="1"/>
</dbReference>
<dbReference type="OrthoDB" id="494991at2"/>
<keyword evidence="5" id="KW-1185">Reference proteome</keyword>
<proteinExistence type="predicted"/>
<evidence type="ECO:0000256" key="2">
    <source>
        <dbReference type="PROSITE-ProRule" id="PRU00335"/>
    </source>
</evidence>
<dbReference type="PANTHER" id="PTHR43479">
    <property type="entry name" value="ACREF/ENVCD OPERON REPRESSOR-RELATED"/>
    <property type="match status" value="1"/>
</dbReference>
<keyword evidence="4" id="KW-0614">Plasmid</keyword>
<dbReference type="RefSeq" id="WP_013388865.1">
    <property type="nucleotide sequence ID" value="NC_014633.1"/>
</dbReference>
<evidence type="ECO:0000256" key="1">
    <source>
        <dbReference type="ARBA" id="ARBA00023125"/>
    </source>
</evidence>
<dbReference type="HOGENOM" id="CLU_069356_6_1_0"/>
<evidence type="ECO:0000313" key="4">
    <source>
        <dbReference type="EMBL" id="ADO84206.1"/>
    </source>
</evidence>
<dbReference type="PROSITE" id="PS50977">
    <property type="entry name" value="HTH_TETR_2"/>
    <property type="match status" value="1"/>
</dbReference>
<evidence type="ECO:0000259" key="3">
    <source>
        <dbReference type="PROSITE" id="PS50977"/>
    </source>
</evidence>
<sequence length="208" mass="24363">MQVKKQEIKEKIYRAAFEEFYEKGFKKATMSTISDNSGVPVGNIYRYYKNKEAIFKDIVEDVAVELSNLFSNCLKIKYLSTDKSYSDSLRKEVLEFLEKLLELSLKNKRTIEILFEKSHGSKFDKFEKNLELKFIENSIYTAELGLRNSKLSQEDTEIVKVSAKVFLKGLETIMVNYSDNEELKRNLMFRFADFFITDIGSRMKLGKR</sequence>
<dbReference type="PRINTS" id="PR00455">
    <property type="entry name" value="HTHTETR"/>
</dbReference>
<dbReference type="Proteomes" id="UP000006875">
    <property type="component" value="Plasmid pILYOP01"/>
</dbReference>